<gene>
    <name evidence="2" type="ORF">U0070_024204</name>
</gene>
<feature type="region of interest" description="Disordered" evidence="1">
    <location>
        <begin position="121"/>
        <end position="163"/>
    </location>
</feature>
<evidence type="ECO:0000313" key="2">
    <source>
        <dbReference type="EMBL" id="KAK7811026.1"/>
    </source>
</evidence>
<proteinExistence type="predicted"/>
<reference evidence="2 3" key="1">
    <citation type="journal article" date="2023" name="bioRxiv">
        <title>Conserved and derived expression patterns and positive selection on dental genes reveal complex evolutionary context of ever-growing rodent molars.</title>
        <authorList>
            <person name="Calamari Z.T."/>
            <person name="Song A."/>
            <person name="Cohen E."/>
            <person name="Akter M."/>
            <person name="Roy R.D."/>
            <person name="Hallikas O."/>
            <person name="Christensen M.M."/>
            <person name="Li P."/>
            <person name="Marangoni P."/>
            <person name="Jernvall J."/>
            <person name="Klein O.D."/>
        </authorList>
    </citation>
    <scope>NUCLEOTIDE SEQUENCE [LARGE SCALE GENOMIC DNA]</scope>
    <source>
        <strain evidence="2">V071</strain>
    </source>
</reference>
<dbReference type="AlphaFoldDB" id="A0AAW0I9I1"/>
<feature type="compositionally biased region" description="Basic and acidic residues" evidence="1">
    <location>
        <begin position="124"/>
        <end position="133"/>
    </location>
</feature>
<name>A0AAW0I9I1_MYOGA</name>
<dbReference type="EMBL" id="JBBHLL010000183">
    <property type="protein sequence ID" value="KAK7811026.1"/>
    <property type="molecule type" value="Genomic_DNA"/>
</dbReference>
<protein>
    <submittedName>
        <fullName evidence="2">Uncharacterized protein</fullName>
    </submittedName>
</protein>
<sequence>MGEKKDALAPGRPEGSSLDAVHYWIVLTLAETFSSVTNFLKTASAMGDRQISPSPDKLLMILDMFTSSSRSPKKGSEGMKRLHLKRSSFRCAPVVGSGNNSRLTFNEGEPKTSGINIAGASLESHSRDMKHPEQLAATSTDERAQLSVGHNHSMMELQGSDGK</sequence>
<keyword evidence="3" id="KW-1185">Reference proteome</keyword>
<dbReference type="Proteomes" id="UP001488838">
    <property type="component" value="Unassembled WGS sequence"/>
</dbReference>
<evidence type="ECO:0000256" key="1">
    <source>
        <dbReference type="SAM" id="MobiDB-lite"/>
    </source>
</evidence>
<comment type="caution">
    <text evidence="2">The sequence shown here is derived from an EMBL/GenBank/DDBJ whole genome shotgun (WGS) entry which is preliminary data.</text>
</comment>
<accession>A0AAW0I9I1</accession>
<evidence type="ECO:0000313" key="3">
    <source>
        <dbReference type="Proteomes" id="UP001488838"/>
    </source>
</evidence>
<organism evidence="2 3">
    <name type="scientific">Myodes glareolus</name>
    <name type="common">Bank vole</name>
    <name type="synonym">Clethrionomys glareolus</name>
    <dbReference type="NCBI Taxonomy" id="447135"/>
    <lineage>
        <taxon>Eukaryota</taxon>
        <taxon>Metazoa</taxon>
        <taxon>Chordata</taxon>
        <taxon>Craniata</taxon>
        <taxon>Vertebrata</taxon>
        <taxon>Euteleostomi</taxon>
        <taxon>Mammalia</taxon>
        <taxon>Eutheria</taxon>
        <taxon>Euarchontoglires</taxon>
        <taxon>Glires</taxon>
        <taxon>Rodentia</taxon>
        <taxon>Myomorpha</taxon>
        <taxon>Muroidea</taxon>
        <taxon>Cricetidae</taxon>
        <taxon>Arvicolinae</taxon>
        <taxon>Myodes</taxon>
    </lineage>
</organism>